<dbReference type="GO" id="GO:0015031">
    <property type="term" value="P:protein transport"/>
    <property type="evidence" value="ECO:0007669"/>
    <property type="project" value="UniProtKB-UniRule"/>
</dbReference>
<dbReference type="Pfam" id="PF05697">
    <property type="entry name" value="Trigger_N"/>
    <property type="match status" value="1"/>
</dbReference>
<dbReference type="PATRIC" id="fig|1526658.3.peg.3287"/>
<accession>A0A0N1F5K2</accession>
<dbReference type="GO" id="GO:0051301">
    <property type="term" value="P:cell division"/>
    <property type="evidence" value="ECO:0007669"/>
    <property type="project" value="UniProtKB-KW"/>
</dbReference>
<sequence length="480" mass="52215">MNVTETLSQGLKREFQVVLNAADLKTRLDDGLQGLQGKAKINGFRPGKVPVGHLRRLYGRSVMADVLQNAVNEANQKIVADNGLKLAFEPQIKFPENKDEIEAAMEAKGDLAFTVALEVLPKIELADLSDVALVKPVAEVPDADVDSSLERMAASNRTFADKGEGAVAASGDRLLISFVGTLEGKPFDGGTGEGIPLDLGAGQFIPGFEEQLEGAKAGEIRTVKVTFPENYTAEQLAGKPAEFEVTVTEVQAPEAVKIDDELAKAFGLESLDALKSAIREQIGRDFGTQSRRKLKKSLLDALDGKYTFELPPTLVEQEFASVWSQVEADMKDAKKSFEDEGTTEETAKADYRKIAERRVRLGLVLAEIGEQAKVQISDDEVTQALVERARQFPGQEKQVWEFYRKNPQALAEIRAPIFEEKVVDHLLGQVKVEDQTVSREALYADEDADEAAGAKPKKAAAKKAKKADKADETAADDASA</sequence>
<evidence type="ECO:0000256" key="5">
    <source>
        <dbReference type="ARBA" id="ARBA00022618"/>
    </source>
</evidence>
<keyword evidence="7 12" id="KW-0143">Chaperone</keyword>
<dbReference type="InterPro" id="IPR008880">
    <property type="entry name" value="Trigger_fac_C"/>
</dbReference>
<dbReference type="SUPFAM" id="SSF54534">
    <property type="entry name" value="FKBP-like"/>
    <property type="match status" value="1"/>
</dbReference>
<keyword evidence="8 12" id="KW-0413">Isomerase</keyword>
<protein>
    <recommendedName>
        <fullName evidence="4 12">Trigger factor</fullName>
        <shortName evidence="12">TF</shortName>
        <ecNumber evidence="3 12">5.2.1.8</ecNumber>
    </recommendedName>
    <alternativeName>
        <fullName evidence="11 12">PPIase</fullName>
    </alternativeName>
</protein>
<dbReference type="EC" id="5.2.1.8" evidence="3 12"/>
<evidence type="ECO:0000256" key="6">
    <source>
        <dbReference type="ARBA" id="ARBA00023110"/>
    </source>
</evidence>
<evidence type="ECO:0000256" key="8">
    <source>
        <dbReference type="ARBA" id="ARBA00023235"/>
    </source>
</evidence>
<dbReference type="Gene3D" id="1.10.3120.10">
    <property type="entry name" value="Trigger factor, C-terminal domain"/>
    <property type="match status" value="1"/>
</dbReference>
<comment type="caution">
    <text evidence="17">The sequence shown here is derived from an EMBL/GenBank/DDBJ whole genome shotgun (WGS) entry which is preliminary data.</text>
</comment>
<evidence type="ECO:0000313" key="18">
    <source>
        <dbReference type="Proteomes" id="UP000037822"/>
    </source>
</evidence>
<name>A0A0N1F5K2_9HYPH</name>
<evidence type="ECO:0000256" key="12">
    <source>
        <dbReference type="HAMAP-Rule" id="MF_00303"/>
    </source>
</evidence>
<evidence type="ECO:0000256" key="3">
    <source>
        <dbReference type="ARBA" id="ARBA00013194"/>
    </source>
</evidence>
<comment type="catalytic activity">
    <reaction evidence="1 12 13">
        <text>[protein]-peptidylproline (omega=180) = [protein]-peptidylproline (omega=0)</text>
        <dbReference type="Rhea" id="RHEA:16237"/>
        <dbReference type="Rhea" id="RHEA-COMP:10747"/>
        <dbReference type="Rhea" id="RHEA-COMP:10748"/>
        <dbReference type="ChEBI" id="CHEBI:83833"/>
        <dbReference type="ChEBI" id="CHEBI:83834"/>
        <dbReference type="EC" id="5.2.1.8"/>
    </reaction>
</comment>
<feature type="region of interest" description="Disordered" evidence="15">
    <location>
        <begin position="443"/>
        <end position="480"/>
    </location>
</feature>
<dbReference type="Pfam" id="PF05698">
    <property type="entry name" value="Trigger_C"/>
    <property type="match status" value="1"/>
</dbReference>
<dbReference type="InterPro" id="IPR005215">
    <property type="entry name" value="Trig_fac"/>
</dbReference>
<keyword evidence="9 12" id="KW-0131">Cell cycle</keyword>
<comment type="subcellular location">
    <subcellularLocation>
        <location evidence="12">Cytoplasm</location>
    </subcellularLocation>
    <text evidence="12">About half TF is bound to the ribosome near the polypeptide exit tunnel while the other half is free in the cytoplasm.</text>
</comment>
<dbReference type="GO" id="GO:0044183">
    <property type="term" value="F:protein folding chaperone"/>
    <property type="evidence" value="ECO:0007669"/>
    <property type="project" value="TreeGrafter"/>
</dbReference>
<dbReference type="GO" id="GO:0003755">
    <property type="term" value="F:peptidyl-prolyl cis-trans isomerase activity"/>
    <property type="evidence" value="ECO:0007669"/>
    <property type="project" value="UniProtKB-UniRule"/>
</dbReference>
<dbReference type="Gene3D" id="3.10.50.40">
    <property type="match status" value="1"/>
</dbReference>
<organism evidence="17 18">
    <name type="scientific">Bosea vaviloviae</name>
    <dbReference type="NCBI Taxonomy" id="1526658"/>
    <lineage>
        <taxon>Bacteria</taxon>
        <taxon>Pseudomonadati</taxon>
        <taxon>Pseudomonadota</taxon>
        <taxon>Alphaproteobacteria</taxon>
        <taxon>Hyphomicrobiales</taxon>
        <taxon>Boseaceae</taxon>
        <taxon>Bosea</taxon>
    </lineage>
</organism>
<evidence type="ECO:0000256" key="7">
    <source>
        <dbReference type="ARBA" id="ARBA00023186"/>
    </source>
</evidence>
<keyword evidence="12" id="KW-0963">Cytoplasm</keyword>
<evidence type="ECO:0000256" key="10">
    <source>
        <dbReference type="ARBA" id="ARBA00024849"/>
    </source>
</evidence>
<proteinExistence type="inferred from homology"/>
<dbReference type="Proteomes" id="UP000037822">
    <property type="component" value="Unassembled WGS sequence"/>
</dbReference>
<evidence type="ECO:0000256" key="4">
    <source>
        <dbReference type="ARBA" id="ARBA00016902"/>
    </source>
</evidence>
<dbReference type="GO" id="GO:0043022">
    <property type="term" value="F:ribosome binding"/>
    <property type="evidence" value="ECO:0007669"/>
    <property type="project" value="TreeGrafter"/>
</dbReference>
<dbReference type="Gene3D" id="3.30.70.1050">
    <property type="entry name" value="Trigger factor ribosome-binding domain"/>
    <property type="match status" value="1"/>
</dbReference>
<dbReference type="PANTHER" id="PTHR30560:SF3">
    <property type="entry name" value="TRIGGER FACTOR-LIKE PROTEIN TIG, CHLOROPLASTIC"/>
    <property type="match status" value="1"/>
</dbReference>
<comment type="domain">
    <text evidence="12">Consists of 3 domains; the N-terminus binds the ribosome, the middle domain has PPIase activity, while the C-terminus has intrinsic chaperone activity on its own.</text>
</comment>
<dbReference type="PANTHER" id="PTHR30560">
    <property type="entry name" value="TRIGGER FACTOR CHAPERONE AND PEPTIDYL-PROLYL CIS/TRANS ISOMERASE"/>
    <property type="match status" value="1"/>
</dbReference>
<comment type="similarity">
    <text evidence="2 12 14">Belongs to the FKBP-type PPIase family. Tig subfamily.</text>
</comment>
<keyword evidence="18" id="KW-1185">Reference proteome</keyword>
<feature type="compositionally biased region" description="Basic residues" evidence="15">
    <location>
        <begin position="455"/>
        <end position="466"/>
    </location>
</feature>
<dbReference type="GO" id="GO:0051083">
    <property type="term" value="P:'de novo' cotranslational protein folding"/>
    <property type="evidence" value="ECO:0007669"/>
    <property type="project" value="TreeGrafter"/>
</dbReference>
<dbReference type="InterPro" id="IPR037041">
    <property type="entry name" value="Trigger_fac_C_sf"/>
</dbReference>
<keyword evidence="6 12" id="KW-0697">Rotamase</keyword>
<evidence type="ECO:0000256" key="11">
    <source>
        <dbReference type="ARBA" id="ARBA00029986"/>
    </source>
</evidence>
<dbReference type="EMBL" id="LGSZ01000022">
    <property type="protein sequence ID" value="KPH82216.1"/>
    <property type="molecule type" value="Genomic_DNA"/>
</dbReference>
<comment type="function">
    <text evidence="10 12">Involved in protein export. Acts as a chaperone by maintaining the newly synthesized protein in an open conformation. Functions as a peptidyl-prolyl cis-trans isomerase.</text>
</comment>
<dbReference type="RefSeq" id="WP_054207877.1">
    <property type="nucleotide sequence ID" value="NZ_LGSZ01000022.1"/>
</dbReference>
<dbReference type="OrthoDB" id="9767721at2"/>
<dbReference type="GO" id="GO:0043335">
    <property type="term" value="P:protein unfolding"/>
    <property type="evidence" value="ECO:0007669"/>
    <property type="project" value="TreeGrafter"/>
</dbReference>
<evidence type="ECO:0000256" key="15">
    <source>
        <dbReference type="SAM" id="MobiDB-lite"/>
    </source>
</evidence>
<evidence type="ECO:0000259" key="16">
    <source>
        <dbReference type="PROSITE" id="PS50059"/>
    </source>
</evidence>
<dbReference type="InterPro" id="IPR008881">
    <property type="entry name" value="Trigger_fac_ribosome-bd_bac"/>
</dbReference>
<keyword evidence="5 12" id="KW-0132">Cell division</keyword>
<evidence type="ECO:0000256" key="2">
    <source>
        <dbReference type="ARBA" id="ARBA00005464"/>
    </source>
</evidence>
<dbReference type="InterPro" id="IPR046357">
    <property type="entry name" value="PPIase_dom_sf"/>
</dbReference>
<evidence type="ECO:0000256" key="13">
    <source>
        <dbReference type="PROSITE-ProRule" id="PRU00277"/>
    </source>
</evidence>
<evidence type="ECO:0000256" key="9">
    <source>
        <dbReference type="ARBA" id="ARBA00023306"/>
    </source>
</evidence>
<dbReference type="GO" id="GO:0005737">
    <property type="term" value="C:cytoplasm"/>
    <property type="evidence" value="ECO:0007669"/>
    <property type="project" value="UniProtKB-SubCell"/>
</dbReference>
<evidence type="ECO:0000256" key="1">
    <source>
        <dbReference type="ARBA" id="ARBA00000971"/>
    </source>
</evidence>
<dbReference type="SUPFAM" id="SSF102735">
    <property type="entry name" value="Trigger factor ribosome-binding domain"/>
    <property type="match status" value="1"/>
</dbReference>
<dbReference type="AlphaFoldDB" id="A0A0N1F5K2"/>
<dbReference type="SUPFAM" id="SSF109998">
    <property type="entry name" value="Triger factor/SurA peptide-binding domain-like"/>
    <property type="match status" value="1"/>
</dbReference>
<dbReference type="InterPro" id="IPR027304">
    <property type="entry name" value="Trigger_fact/SurA_dom_sf"/>
</dbReference>
<dbReference type="PROSITE" id="PS50059">
    <property type="entry name" value="FKBP_PPIASE"/>
    <property type="match status" value="1"/>
</dbReference>
<dbReference type="InterPro" id="IPR036611">
    <property type="entry name" value="Trigger_fac_ribosome-bd_sf"/>
</dbReference>
<evidence type="ECO:0000256" key="14">
    <source>
        <dbReference type="RuleBase" id="RU003914"/>
    </source>
</evidence>
<dbReference type="HAMAP" id="MF_00303">
    <property type="entry name" value="Trigger_factor_Tig"/>
    <property type="match status" value="1"/>
</dbReference>
<reference evidence="17 18" key="1">
    <citation type="submission" date="2015-07" db="EMBL/GenBank/DDBJ databases">
        <title>Whole genome sequencing of Bosea vaviloviae isolated from cave pool.</title>
        <authorList>
            <person name="Tan N.E.H."/>
            <person name="Lee Y.P."/>
            <person name="Gan H.M."/>
            <person name="Barton H."/>
            <person name="Savka M.A."/>
        </authorList>
    </citation>
    <scope>NUCLEOTIDE SEQUENCE [LARGE SCALE GENOMIC DNA]</scope>
    <source>
        <strain evidence="17 18">SD260</strain>
    </source>
</reference>
<dbReference type="PIRSF" id="PIRSF003095">
    <property type="entry name" value="Trigger_factor"/>
    <property type="match status" value="1"/>
</dbReference>
<feature type="domain" description="PPIase FKBP-type" evidence="16">
    <location>
        <begin position="171"/>
        <end position="256"/>
    </location>
</feature>
<dbReference type="NCBIfam" id="TIGR00115">
    <property type="entry name" value="tig"/>
    <property type="match status" value="1"/>
</dbReference>
<dbReference type="FunFam" id="3.10.50.40:FF:000001">
    <property type="entry name" value="Trigger factor"/>
    <property type="match status" value="1"/>
</dbReference>
<dbReference type="InterPro" id="IPR001179">
    <property type="entry name" value="PPIase_FKBP_dom"/>
</dbReference>
<dbReference type="Pfam" id="PF00254">
    <property type="entry name" value="FKBP_C"/>
    <property type="match status" value="1"/>
</dbReference>
<gene>
    <name evidence="12" type="primary">tig</name>
    <name evidence="17" type="ORF">AE618_04745</name>
</gene>
<evidence type="ECO:0000313" key="17">
    <source>
        <dbReference type="EMBL" id="KPH82216.1"/>
    </source>
</evidence>